<dbReference type="STRING" id="195883.A0A482XL77"/>
<feature type="transmembrane region" description="Helical" evidence="11">
    <location>
        <begin position="369"/>
        <end position="387"/>
    </location>
</feature>
<keyword evidence="7 11" id="KW-0472">Membrane</keyword>
<accession>A0A482XL77</accession>
<dbReference type="InterPro" id="IPR020846">
    <property type="entry name" value="MFS_dom"/>
</dbReference>
<comment type="subcellular location">
    <subcellularLocation>
        <location evidence="1">Membrane</location>
        <topology evidence="1">Multi-pass membrane protein</topology>
    </subcellularLocation>
</comment>
<keyword evidence="5 11" id="KW-0812">Transmembrane</keyword>
<keyword evidence="4" id="KW-0762">Sugar transport</keyword>
<evidence type="ECO:0000256" key="6">
    <source>
        <dbReference type="ARBA" id="ARBA00022989"/>
    </source>
</evidence>
<dbReference type="GO" id="GO:0022857">
    <property type="term" value="F:transmembrane transporter activity"/>
    <property type="evidence" value="ECO:0007669"/>
    <property type="project" value="InterPro"/>
</dbReference>
<evidence type="ECO:0000256" key="4">
    <source>
        <dbReference type="ARBA" id="ARBA00022597"/>
    </source>
</evidence>
<dbReference type="InterPro" id="IPR011701">
    <property type="entry name" value="MFS"/>
</dbReference>
<feature type="transmembrane region" description="Helical" evidence="11">
    <location>
        <begin position="151"/>
        <end position="174"/>
    </location>
</feature>
<dbReference type="PIRSF" id="PIRSF002808">
    <property type="entry name" value="Hexose_phosphate_transp"/>
    <property type="match status" value="1"/>
</dbReference>
<proteinExistence type="inferred from homology"/>
<feature type="transmembrane region" description="Helical" evidence="11">
    <location>
        <begin position="93"/>
        <end position="116"/>
    </location>
</feature>
<feature type="transmembrane region" description="Helical" evidence="11">
    <location>
        <begin position="186"/>
        <end position="210"/>
    </location>
</feature>
<dbReference type="EMBL" id="QKKF02007211">
    <property type="protein sequence ID" value="RZF46011.1"/>
    <property type="molecule type" value="Genomic_DNA"/>
</dbReference>
<evidence type="ECO:0000256" key="8">
    <source>
        <dbReference type="ARBA" id="ARBA00041091"/>
    </source>
</evidence>
<sequence length="508" mass="55335">MPTTNVPLGILAVQKISGTCCSSVNFNRNRWFPTSVWILTFFIYTCYHATRKPISVVKTILNRNCSELPPPPNITDDNWCDWKPFDRPDASSLLGALDSSFLFAYAAAMFISGIVAERVNLRYFLTVGMIMSGVSCCLMGVARIYNIHSLSYFVGVQVMGGIFQTTGWPGVVTVMGKWFERERRGLIMGIWNSHTSIGNIVGTVIAGYYLEDDWALSFIMPGLLMIGVAVVVFLFLAAAPSHVNCPEPNSQEPGQKRFGAASSGDYRRIPTASGSIADNEEDADSVISSDSDLLTQEENIRRTNEDHPILSNATRERAVGFCGALCIPGVIEYSLCLFFAKLVSYTFLFWLPLYINYSTTLSAKHSADLSTVFDVGGIFGGIVAGVISDSTNMSATTCVVMFVLAIPMLFVYHLYGGINLITNGVMLLVAGALVNGPYALITTAVSAELGTHSSLAGNAKALATVTAIIDDRYYRWNGIYRSCCGSIISRICIQYCQLAICFLHANAV</sequence>
<feature type="domain" description="Major facilitator superfamily (MFS) profile" evidence="12">
    <location>
        <begin position="39"/>
        <end position="508"/>
    </location>
</feature>
<dbReference type="Proteomes" id="UP000291343">
    <property type="component" value="Unassembled WGS sequence"/>
</dbReference>
<dbReference type="PANTHER" id="PTHR43184:SF12">
    <property type="entry name" value="SUGAR PHOSPHATE EXCHANGER 3"/>
    <property type="match status" value="1"/>
</dbReference>
<dbReference type="OrthoDB" id="3639251at2759"/>
<evidence type="ECO:0000313" key="13">
    <source>
        <dbReference type="EMBL" id="RZF46011.1"/>
    </source>
</evidence>
<keyword evidence="14" id="KW-1185">Reference proteome</keyword>
<evidence type="ECO:0000256" key="1">
    <source>
        <dbReference type="ARBA" id="ARBA00004141"/>
    </source>
</evidence>
<evidence type="ECO:0000256" key="9">
    <source>
        <dbReference type="ARBA" id="ARBA00042039"/>
    </source>
</evidence>
<dbReference type="FunCoup" id="A0A482XL77">
    <property type="interactions" value="218"/>
</dbReference>
<name>A0A482XL77_LAOST</name>
<feature type="transmembrane region" description="Helical" evidence="11">
    <location>
        <begin position="394"/>
        <end position="415"/>
    </location>
</feature>
<comment type="similarity">
    <text evidence="2">Belongs to the major facilitator superfamily. Organophosphate:Pi antiporter (OPA) (TC 2.A.1.4) family.</text>
</comment>
<evidence type="ECO:0000256" key="7">
    <source>
        <dbReference type="ARBA" id="ARBA00023136"/>
    </source>
</evidence>
<evidence type="ECO:0000256" key="11">
    <source>
        <dbReference type="SAM" id="Phobius"/>
    </source>
</evidence>
<organism evidence="13 14">
    <name type="scientific">Laodelphax striatellus</name>
    <name type="common">Small brown planthopper</name>
    <name type="synonym">Delphax striatella</name>
    <dbReference type="NCBI Taxonomy" id="195883"/>
    <lineage>
        <taxon>Eukaryota</taxon>
        <taxon>Metazoa</taxon>
        <taxon>Ecdysozoa</taxon>
        <taxon>Arthropoda</taxon>
        <taxon>Hexapoda</taxon>
        <taxon>Insecta</taxon>
        <taxon>Pterygota</taxon>
        <taxon>Neoptera</taxon>
        <taxon>Paraneoptera</taxon>
        <taxon>Hemiptera</taxon>
        <taxon>Auchenorrhyncha</taxon>
        <taxon>Fulgoroidea</taxon>
        <taxon>Delphacidae</taxon>
        <taxon>Criomorphinae</taxon>
        <taxon>Laodelphax</taxon>
    </lineage>
</organism>
<reference evidence="13 14" key="1">
    <citation type="journal article" date="2017" name="Gigascience">
        <title>Genome sequence of the small brown planthopper, Laodelphax striatellus.</title>
        <authorList>
            <person name="Zhu J."/>
            <person name="Jiang F."/>
            <person name="Wang X."/>
            <person name="Yang P."/>
            <person name="Bao Y."/>
            <person name="Zhao W."/>
            <person name="Wang W."/>
            <person name="Lu H."/>
            <person name="Wang Q."/>
            <person name="Cui N."/>
            <person name="Li J."/>
            <person name="Chen X."/>
            <person name="Luo L."/>
            <person name="Yu J."/>
            <person name="Kang L."/>
            <person name="Cui F."/>
        </authorList>
    </citation>
    <scope>NUCLEOTIDE SEQUENCE [LARGE SCALE GENOMIC DNA]</scope>
    <source>
        <strain evidence="13">Lst14</strain>
    </source>
</reference>
<evidence type="ECO:0000313" key="14">
    <source>
        <dbReference type="Proteomes" id="UP000291343"/>
    </source>
</evidence>
<feature type="transmembrane region" description="Helical" evidence="11">
    <location>
        <begin position="123"/>
        <end position="145"/>
    </location>
</feature>
<dbReference type="Pfam" id="PF07690">
    <property type="entry name" value="MFS_1"/>
    <property type="match status" value="1"/>
</dbReference>
<keyword evidence="3" id="KW-0813">Transport</keyword>
<feature type="transmembrane region" description="Helical" evidence="11">
    <location>
        <begin position="421"/>
        <end position="441"/>
    </location>
</feature>
<evidence type="ECO:0000256" key="2">
    <source>
        <dbReference type="ARBA" id="ARBA00009598"/>
    </source>
</evidence>
<evidence type="ECO:0000256" key="5">
    <source>
        <dbReference type="ARBA" id="ARBA00022692"/>
    </source>
</evidence>
<dbReference type="PROSITE" id="PS50850">
    <property type="entry name" value="MFS"/>
    <property type="match status" value="1"/>
</dbReference>
<feature type="transmembrane region" description="Helical" evidence="11">
    <location>
        <begin position="216"/>
        <end position="239"/>
    </location>
</feature>
<feature type="transmembrane region" description="Helical" evidence="11">
    <location>
        <begin position="335"/>
        <end position="357"/>
    </location>
</feature>
<dbReference type="InterPro" id="IPR000849">
    <property type="entry name" value="Sugar_P_transporter"/>
</dbReference>
<dbReference type="PANTHER" id="PTHR43184">
    <property type="entry name" value="MAJOR FACILITATOR SUPERFAMILY TRANSPORTER 16, ISOFORM B"/>
    <property type="match status" value="1"/>
</dbReference>
<evidence type="ECO:0000256" key="3">
    <source>
        <dbReference type="ARBA" id="ARBA00022448"/>
    </source>
</evidence>
<protein>
    <recommendedName>
        <fullName evidence="8">Sugar phosphate exchanger 3</fullName>
    </recommendedName>
    <alternativeName>
        <fullName evidence="9">Solute carrier family 37 member 3</fullName>
    </alternativeName>
</protein>
<dbReference type="InterPro" id="IPR036259">
    <property type="entry name" value="MFS_trans_sf"/>
</dbReference>
<dbReference type="InParanoid" id="A0A482XL77"/>
<dbReference type="Gene3D" id="1.20.1250.20">
    <property type="entry name" value="MFS general substrate transporter like domains"/>
    <property type="match status" value="2"/>
</dbReference>
<evidence type="ECO:0000256" key="10">
    <source>
        <dbReference type="SAM" id="MobiDB-lite"/>
    </source>
</evidence>
<dbReference type="SMR" id="A0A482XL77"/>
<keyword evidence="6 11" id="KW-1133">Transmembrane helix</keyword>
<gene>
    <name evidence="13" type="ORF">LSTR_LSTR006777</name>
</gene>
<dbReference type="SUPFAM" id="SSF103473">
    <property type="entry name" value="MFS general substrate transporter"/>
    <property type="match status" value="1"/>
</dbReference>
<evidence type="ECO:0000259" key="12">
    <source>
        <dbReference type="PROSITE" id="PS50850"/>
    </source>
</evidence>
<feature type="region of interest" description="Disordered" evidence="10">
    <location>
        <begin position="246"/>
        <end position="265"/>
    </location>
</feature>
<dbReference type="FunFam" id="1.20.1250.20:FF:000028">
    <property type="entry name" value="Sugar phosphate exchanger 3 isoform 1"/>
    <property type="match status" value="1"/>
</dbReference>
<comment type="caution">
    <text evidence="13">The sequence shown here is derived from an EMBL/GenBank/DDBJ whole genome shotgun (WGS) entry which is preliminary data.</text>
</comment>
<dbReference type="AlphaFoldDB" id="A0A482XL77"/>
<dbReference type="GO" id="GO:0016020">
    <property type="term" value="C:membrane"/>
    <property type="evidence" value="ECO:0007669"/>
    <property type="project" value="UniProtKB-SubCell"/>
</dbReference>